<gene>
    <name evidence="1" type="ORF">CLIB1444_02S04280</name>
</gene>
<evidence type="ECO:0000313" key="1">
    <source>
        <dbReference type="EMBL" id="CAH6719251.1"/>
    </source>
</evidence>
<evidence type="ECO:0000313" key="2">
    <source>
        <dbReference type="Proteomes" id="UP001152531"/>
    </source>
</evidence>
<accession>A0ACA9Y2S1</accession>
<reference evidence="1" key="1">
    <citation type="submission" date="2022-06" db="EMBL/GenBank/DDBJ databases">
        <authorList>
            <person name="Legras J.-L."/>
            <person name="Devillers H."/>
            <person name="Grondin C."/>
        </authorList>
    </citation>
    <scope>NUCLEOTIDE SEQUENCE</scope>
    <source>
        <strain evidence="1">CLIB 1444</strain>
    </source>
</reference>
<organism evidence="1 2">
    <name type="scientific">[Candida] jaroonii</name>
    <dbReference type="NCBI Taxonomy" id="467808"/>
    <lineage>
        <taxon>Eukaryota</taxon>
        <taxon>Fungi</taxon>
        <taxon>Dikarya</taxon>
        <taxon>Ascomycota</taxon>
        <taxon>Saccharomycotina</taxon>
        <taxon>Pichiomycetes</taxon>
        <taxon>Debaryomycetaceae</taxon>
        <taxon>Yamadazyma</taxon>
    </lineage>
</organism>
<protein>
    <submittedName>
        <fullName evidence="1">Uncharacterized protein</fullName>
    </submittedName>
</protein>
<comment type="caution">
    <text evidence="1">The sequence shown here is derived from an EMBL/GenBank/DDBJ whole genome shotgun (WGS) entry which is preliminary data.</text>
</comment>
<name>A0ACA9Y2S1_9ASCO</name>
<dbReference type="EMBL" id="CALSDN010000002">
    <property type="protein sequence ID" value="CAH6719251.1"/>
    <property type="molecule type" value="Genomic_DNA"/>
</dbReference>
<proteinExistence type="predicted"/>
<dbReference type="Proteomes" id="UP001152531">
    <property type="component" value="Unassembled WGS sequence"/>
</dbReference>
<keyword evidence="2" id="KW-1185">Reference proteome</keyword>
<sequence length="153" mass="17153">MLQSKKISQVLSQGLEAVPIQTTGDTSPLVSPISISLLSNNGVALSTVYNQTTINIDDIKVYSLLIYNYYRNIQDGTNWGVLELDTKLNIMIQKLSLDENQSFENGIAVKQDELIDDKEYYVVILYDKQLPNHIAKYKLDNLVTALNEGLKGI</sequence>